<evidence type="ECO:0000313" key="1">
    <source>
        <dbReference type="EMBL" id="KAK8958079.1"/>
    </source>
</evidence>
<proteinExistence type="predicted"/>
<gene>
    <name evidence="1" type="ORF">KSP40_PGU019295</name>
</gene>
<accession>A0ABR2M1Y0</accession>
<evidence type="ECO:0000313" key="2">
    <source>
        <dbReference type="Proteomes" id="UP001412067"/>
    </source>
</evidence>
<dbReference type="EMBL" id="JBBWWR010000012">
    <property type="protein sequence ID" value="KAK8958079.1"/>
    <property type="molecule type" value="Genomic_DNA"/>
</dbReference>
<protein>
    <submittedName>
        <fullName evidence="1">Uncharacterized protein</fullName>
    </submittedName>
</protein>
<comment type="caution">
    <text evidence="1">The sequence shown here is derived from an EMBL/GenBank/DDBJ whole genome shotgun (WGS) entry which is preliminary data.</text>
</comment>
<reference evidence="1 2" key="1">
    <citation type="journal article" date="2022" name="Nat. Plants">
        <title>Genomes of leafy and leafless Platanthera orchids illuminate the evolution of mycoheterotrophy.</title>
        <authorList>
            <person name="Li M.H."/>
            <person name="Liu K.W."/>
            <person name="Li Z."/>
            <person name="Lu H.C."/>
            <person name="Ye Q.L."/>
            <person name="Zhang D."/>
            <person name="Wang J.Y."/>
            <person name="Li Y.F."/>
            <person name="Zhong Z.M."/>
            <person name="Liu X."/>
            <person name="Yu X."/>
            <person name="Liu D.K."/>
            <person name="Tu X.D."/>
            <person name="Liu B."/>
            <person name="Hao Y."/>
            <person name="Liao X.Y."/>
            <person name="Jiang Y.T."/>
            <person name="Sun W.H."/>
            <person name="Chen J."/>
            <person name="Chen Y.Q."/>
            <person name="Ai Y."/>
            <person name="Zhai J.W."/>
            <person name="Wu S.S."/>
            <person name="Zhou Z."/>
            <person name="Hsiao Y.Y."/>
            <person name="Wu W.L."/>
            <person name="Chen Y.Y."/>
            <person name="Lin Y.F."/>
            <person name="Hsu J.L."/>
            <person name="Li C.Y."/>
            <person name="Wang Z.W."/>
            <person name="Zhao X."/>
            <person name="Zhong W.Y."/>
            <person name="Ma X.K."/>
            <person name="Ma L."/>
            <person name="Huang J."/>
            <person name="Chen G.Z."/>
            <person name="Huang M.Z."/>
            <person name="Huang L."/>
            <person name="Peng D.H."/>
            <person name="Luo Y.B."/>
            <person name="Zou S.Q."/>
            <person name="Chen S.P."/>
            <person name="Lan S."/>
            <person name="Tsai W.C."/>
            <person name="Van de Peer Y."/>
            <person name="Liu Z.J."/>
        </authorList>
    </citation>
    <scope>NUCLEOTIDE SEQUENCE [LARGE SCALE GENOMIC DNA]</scope>
    <source>
        <strain evidence="1">Lor288</strain>
    </source>
</reference>
<organism evidence="1 2">
    <name type="scientific">Platanthera guangdongensis</name>
    <dbReference type="NCBI Taxonomy" id="2320717"/>
    <lineage>
        <taxon>Eukaryota</taxon>
        <taxon>Viridiplantae</taxon>
        <taxon>Streptophyta</taxon>
        <taxon>Embryophyta</taxon>
        <taxon>Tracheophyta</taxon>
        <taxon>Spermatophyta</taxon>
        <taxon>Magnoliopsida</taxon>
        <taxon>Liliopsida</taxon>
        <taxon>Asparagales</taxon>
        <taxon>Orchidaceae</taxon>
        <taxon>Orchidoideae</taxon>
        <taxon>Orchideae</taxon>
        <taxon>Orchidinae</taxon>
        <taxon>Platanthera</taxon>
    </lineage>
</organism>
<keyword evidence="2" id="KW-1185">Reference proteome</keyword>
<sequence length="103" mass="11526">MHNQISLWTTPSSSTSPSISFDSYKFHFRDRFQRLLIRSSSQGPKAQPARRLIQFPIFLLVKSGCLLVCHILEHLAGGKTLLDPPTCGSCMIQSSKPLAFHGR</sequence>
<name>A0ABR2M1Y0_9ASPA</name>
<dbReference type="Proteomes" id="UP001412067">
    <property type="component" value="Unassembled WGS sequence"/>
</dbReference>